<gene>
    <name evidence="3" type="ORF">KIW84_057617</name>
</gene>
<organism evidence="3 4">
    <name type="scientific">Pisum sativum</name>
    <name type="common">Garden pea</name>
    <name type="synonym">Lathyrus oleraceus</name>
    <dbReference type="NCBI Taxonomy" id="3888"/>
    <lineage>
        <taxon>Eukaryota</taxon>
        <taxon>Viridiplantae</taxon>
        <taxon>Streptophyta</taxon>
        <taxon>Embryophyta</taxon>
        <taxon>Tracheophyta</taxon>
        <taxon>Spermatophyta</taxon>
        <taxon>Magnoliopsida</taxon>
        <taxon>eudicotyledons</taxon>
        <taxon>Gunneridae</taxon>
        <taxon>Pentapetalae</taxon>
        <taxon>rosids</taxon>
        <taxon>fabids</taxon>
        <taxon>Fabales</taxon>
        <taxon>Fabaceae</taxon>
        <taxon>Papilionoideae</taxon>
        <taxon>50 kb inversion clade</taxon>
        <taxon>NPAAA clade</taxon>
        <taxon>Hologalegina</taxon>
        <taxon>IRL clade</taxon>
        <taxon>Fabeae</taxon>
        <taxon>Lathyrus</taxon>
    </lineage>
</organism>
<sequence length="264" mass="29547">MKIQPLPNSLQVTHTLTKFLGTATFVDLRTKLKDKDSGKTIGCARERNCLYILKNQSRQKKLDPRVLSCVFVGHSSTQKGYKCFHPLSKKFFVSWDVTFHEEEPYFTQPYLQGENFKEDKLDSLDLSGIELNTLNLSSINSNTSGDSDHDSNTLDLSHSGHDSNILNLSGLESNPPNSSSFESNRPNLSGLELNTFVPDPSEAEEVGVESNQSNTPIVELRPKVDVRYGKNLVYMRKSKVIPESTQVQESDSAPSNEVINYSEL</sequence>
<proteinExistence type="predicted"/>
<name>A0A9D4X3R2_PEA</name>
<dbReference type="Proteomes" id="UP001058974">
    <property type="component" value="Chromosome 5"/>
</dbReference>
<accession>A0A9D4X3R2</accession>
<protein>
    <recommendedName>
        <fullName evidence="2">Retroviral polymerase SH3-like domain-containing protein</fullName>
    </recommendedName>
</protein>
<feature type="region of interest" description="Disordered" evidence="1">
    <location>
        <begin position="243"/>
        <end position="264"/>
    </location>
</feature>
<evidence type="ECO:0000313" key="4">
    <source>
        <dbReference type="Proteomes" id="UP001058974"/>
    </source>
</evidence>
<keyword evidence="4" id="KW-1185">Reference proteome</keyword>
<dbReference type="InterPro" id="IPR057670">
    <property type="entry name" value="SH3_retrovirus"/>
</dbReference>
<evidence type="ECO:0000259" key="2">
    <source>
        <dbReference type="Pfam" id="PF25597"/>
    </source>
</evidence>
<evidence type="ECO:0000313" key="3">
    <source>
        <dbReference type="EMBL" id="KAI5413059.1"/>
    </source>
</evidence>
<feature type="domain" description="Retroviral polymerase SH3-like" evidence="2">
    <location>
        <begin position="51"/>
        <end position="106"/>
    </location>
</feature>
<dbReference type="EMBL" id="JAMSHJ010000005">
    <property type="protein sequence ID" value="KAI5413059.1"/>
    <property type="molecule type" value="Genomic_DNA"/>
</dbReference>
<feature type="compositionally biased region" description="Low complexity" evidence="1">
    <location>
        <begin position="173"/>
        <end position="187"/>
    </location>
</feature>
<evidence type="ECO:0000256" key="1">
    <source>
        <dbReference type="SAM" id="MobiDB-lite"/>
    </source>
</evidence>
<dbReference type="AlphaFoldDB" id="A0A9D4X3R2"/>
<dbReference type="Gramene" id="Psat05G0761700-T1">
    <property type="protein sequence ID" value="KAI5413059.1"/>
    <property type="gene ID" value="KIW84_057617"/>
</dbReference>
<dbReference type="Pfam" id="PF25597">
    <property type="entry name" value="SH3_retrovirus"/>
    <property type="match status" value="1"/>
</dbReference>
<feature type="region of interest" description="Disordered" evidence="1">
    <location>
        <begin position="137"/>
        <end position="193"/>
    </location>
</feature>
<reference evidence="3 4" key="1">
    <citation type="journal article" date="2022" name="Nat. Genet.">
        <title>Improved pea reference genome and pan-genome highlight genomic features and evolutionary characteristics.</title>
        <authorList>
            <person name="Yang T."/>
            <person name="Liu R."/>
            <person name="Luo Y."/>
            <person name="Hu S."/>
            <person name="Wang D."/>
            <person name="Wang C."/>
            <person name="Pandey M.K."/>
            <person name="Ge S."/>
            <person name="Xu Q."/>
            <person name="Li N."/>
            <person name="Li G."/>
            <person name="Huang Y."/>
            <person name="Saxena R.K."/>
            <person name="Ji Y."/>
            <person name="Li M."/>
            <person name="Yan X."/>
            <person name="He Y."/>
            <person name="Liu Y."/>
            <person name="Wang X."/>
            <person name="Xiang C."/>
            <person name="Varshney R.K."/>
            <person name="Ding H."/>
            <person name="Gao S."/>
            <person name="Zong X."/>
        </authorList>
    </citation>
    <scope>NUCLEOTIDE SEQUENCE [LARGE SCALE GENOMIC DNA]</scope>
    <source>
        <strain evidence="3 4">cv. Zhongwan 6</strain>
    </source>
</reference>
<comment type="caution">
    <text evidence="3">The sequence shown here is derived from an EMBL/GenBank/DDBJ whole genome shotgun (WGS) entry which is preliminary data.</text>
</comment>
<feature type="compositionally biased region" description="Polar residues" evidence="1">
    <location>
        <begin position="162"/>
        <end position="172"/>
    </location>
</feature>